<dbReference type="EMBL" id="UZAE01002657">
    <property type="protein sequence ID" value="VDN99935.1"/>
    <property type="molecule type" value="Genomic_DNA"/>
</dbReference>
<reference evidence="5" key="1">
    <citation type="submission" date="2017-02" db="UniProtKB">
        <authorList>
            <consortium name="WormBaseParasite"/>
        </authorList>
    </citation>
    <scope>IDENTIFICATION</scope>
</reference>
<accession>A0A0R3TAI9</accession>
<evidence type="ECO:0000256" key="1">
    <source>
        <dbReference type="ARBA" id="ARBA00006209"/>
    </source>
</evidence>
<keyword evidence="4" id="KW-1185">Reference proteome</keyword>
<evidence type="ECO:0000313" key="5">
    <source>
        <dbReference type="WBParaSite" id="HNAJ_0000407801-mRNA-1"/>
    </source>
</evidence>
<evidence type="ECO:0000259" key="2">
    <source>
        <dbReference type="Pfam" id="PF19274"/>
    </source>
</evidence>
<reference evidence="3 4" key="2">
    <citation type="submission" date="2018-11" db="EMBL/GenBank/DDBJ databases">
        <authorList>
            <consortium name="Pathogen Informatics"/>
        </authorList>
    </citation>
    <scope>NUCLEOTIDE SEQUENCE [LARGE SCALE GENOMIC DNA]</scope>
</reference>
<dbReference type="WBParaSite" id="HNAJ_0000407801-mRNA-1">
    <property type="protein sequence ID" value="HNAJ_0000407801-mRNA-1"/>
    <property type="gene ID" value="HNAJ_0000407801"/>
</dbReference>
<dbReference type="InterPro" id="IPR045495">
    <property type="entry name" value="PI4K_N"/>
</dbReference>
<name>A0A0R3TAI9_RODNA</name>
<gene>
    <name evidence="3" type="ORF">HNAJ_LOCUS4076</name>
</gene>
<dbReference type="OrthoDB" id="6276159at2759"/>
<dbReference type="Proteomes" id="UP000278807">
    <property type="component" value="Unassembled WGS sequence"/>
</dbReference>
<proteinExistence type="inferred from homology"/>
<comment type="similarity">
    <text evidence="1">Belongs to the PI3/PI4-kinase family. Type III PI4K subfamily.</text>
</comment>
<dbReference type="Pfam" id="PF19274">
    <property type="entry name" value="PI4K_N"/>
    <property type="match status" value="1"/>
</dbReference>
<dbReference type="AlphaFoldDB" id="A0A0R3TAI9"/>
<organism evidence="5">
    <name type="scientific">Rodentolepis nana</name>
    <name type="common">Dwarf tapeworm</name>
    <name type="synonym">Hymenolepis nana</name>
    <dbReference type="NCBI Taxonomy" id="102285"/>
    <lineage>
        <taxon>Eukaryota</taxon>
        <taxon>Metazoa</taxon>
        <taxon>Spiralia</taxon>
        <taxon>Lophotrochozoa</taxon>
        <taxon>Platyhelminthes</taxon>
        <taxon>Cestoda</taxon>
        <taxon>Eucestoda</taxon>
        <taxon>Cyclophyllidea</taxon>
        <taxon>Hymenolepididae</taxon>
        <taxon>Rodentolepis</taxon>
    </lineage>
</organism>
<sequence length="883" mass="96417">MFQYLEDSTIRADKSDMWACVTQVAVRIFQRLIQRLNKMSPTQQGPPSQFLYKFVLSLQKFVFLLISGLSDRIVVAISVPEQEYSPIIEFCAPMNSKREELVDMHAQFLLVKFNHIQKGVRVVADQFLSDLARVFPHIMWSGRVLFTMLDITELLAQSLEIGMNHVPPVYTVPDTPFYLSVMETRQDRQQILSDFVKRCTSVIEEGLKWTPGLVRSHLAEYALQREHSWQGLHRHTGLALASELVFNYNGPPSRIIHTVLPGVMDKRPNSARYDYSNFICNLTLRSKFLGQVSGLVKEKSDLNCAAVNAIQDFECACAKAKVKGDQINASSPEFEAIQTSLFTITALLVARDDRSSSIACKIDNVDETFDSDPVVCSCGSQPFSPALQRKQAFVMQGAMVRKLLQQLCRAPIKIFTPMMVELAISCWYWLLAARANLKLQFTCEMNAAWKSTVDQGMGAFSDEADGLDKDSPLMMLSERETSSTKRNYALPHCLWADFLSERLYVAQSSSQEEIKLYVSLLQHSLSGEVDYLARSRDNGTGTGLNKVMIPVRARLSRSMAAMGVRFRLAKMALGLLQSAIAAYTTSNDFIDNLSTGSGTTGGGAGVQANVSPTPVVGQSNMAVSSMGAAATDLGGTGSFLFSKISPVPTALILSPIVRLSLREKVYSTLINYFSTEPSYPLKTGMHLRDDIQVLIGIRNAIIAERRYLSCRRLISEEADALTQISGHGGGGVADISSQIGTLSRLDPMGTMNSASNVVLPAGHSIIRSSSFHSSTMNAYHPGGCGGQAHLMMAATSPGVAGRYRNGGGYSGVPHFVTAPVAVASAATINSNNEVAAGTCNAYSSCPSGMVNGSNQLRPYATYAGTVSLLSKRSSALRCTPRLE</sequence>
<evidence type="ECO:0000313" key="4">
    <source>
        <dbReference type="Proteomes" id="UP000278807"/>
    </source>
</evidence>
<evidence type="ECO:0000313" key="3">
    <source>
        <dbReference type="EMBL" id="VDN99935.1"/>
    </source>
</evidence>
<protein>
    <submittedName>
        <fullName evidence="5">PI4K_N domain-containing protein</fullName>
    </submittedName>
</protein>
<dbReference type="STRING" id="102285.A0A0R3TAI9"/>
<feature type="domain" description="PI4-kinase N-terminal" evidence="2">
    <location>
        <begin position="96"/>
        <end position="579"/>
    </location>
</feature>